<dbReference type="PROSITE" id="PS50041">
    <property type="entry name" value="C_TYPE_LECTIN_2"/>
    <property type="match status" value="1"/>
</dbReference>
<name>A0A443RYF8_9ACAR</name>
<dbReference type="Pfam" id="PF00059">
    <property type="entry name" value="Lectin_C"/>
    <property type="match status" value="2"/>
</dbReference>
<sequence>STLVSIRSQRENEFVKSLLSGIYGFWLSAYRVHRGQKYFKWIDNSDMSYTHWLKNEPDDVNFAGQICVLIKTHGAWIDVDCDLKQPQLCEKSLNTKAHIEHHDFSPQINELKNSLSKLVEQKFSLATQSIQHLANRIDSLEIIYNNKLEEKVTHFDKKIYEGNKAIDKLAKTTVQIADSLYDLKYGVQDTVNNLIDNITKAAKKWKGNNKVKFDSSVEFPGDLVNLKELKNDNMLSYDCHFYNKSNIEKCYIIVKEKLSFLDAQNSCEMNKASLLSITTDEENDYITSKISSDDSFWTGGMR</sequence>
<dbReference type="InterPro" id="IPR050111">
    <property type="entry name" value="C-type_lectin/snaclec_domain"/>
</dbReference>
<evidence type="ECO:0000313" key="3">
    <source>
        <dbReference type="Proteomes" id="UP000288716"/>
    </source>
</evidence>
<dbReference type="PANTHER" id="PTHR22803">
    <property type="entry name" value="MANNOSE, PHOSPHOLIPASE, LECTIN RECEPTOR RELATED"/>
    <property type="match status" value="1"/>
</dbReference>
<dbReference type="InterPro" id="IPR001304">
    <property type="entry name" value="C-type_lectin-like"/>
</dbReference>
<feature type="non-terminal residue" evidence="2">
    <location>
        <position position="302"/>
    </location>
</feature>
<dbReference type="Proteomes" id="UP000288716">
    <property type="component" value="Unassembled WGS sequence"/>
</dbReference>
<keyword evidence="3" id="KW-1185">Reference proteome</keyword>
<dbReference type="OrthoDB" id="6507960at2759"/>
<dbReference type="InterPro" id="IPR016186">
    <property type="entry name" value="C-type_lectin-like/link_sf"/>
</dbReference>
<reference evidence="2 3" key="1">
    <citation type="journal article" date="2018" name="Gigascience">
        <title>Genomes of trombidid mites reveal novel predicted allergens and laterally-transferred genes associated with secondary metabolism.</title>
        <authorList>
            <person name="Dong X."/>
            <person name="Chaisiri K."/>
            <person name="Xia D."/>
            <person name="Armstrong S.D."/>
            <person name="Fang Y."/>
            <person name="Donnelly M.J."/>
            <person name="Kadowaki T."/>
            <person name="McGarry J.W."/>
            <person name="Darby A.C."/>
            <person name="Makepeace B.L."/>
        </authorList>
    </citation>
    <scope>NUCLEOTIDE SEQUENCE [LARGE SCALE GENOMIC DNA]</scope>
    <source>
        <strain evidence="2">UoL-UT</strain>
    </source>
</reference>
<dbReference type="SUPFAM" id="SSF56436">
    <property type="entry name" value="C-type lectin-like"/>
    <property type="match status" value="2"/>
</dbReference>
<dbReference type="SMART" id="SM00034">
    <property type="entry name" value="CLECT"/>
    <property type="match status" value="1"/>
</dbReference>
<dbReference type="EMBL" id="NCKV01019429">
    <property type="protein sequence ID" value="RWS20188.1"/>
    <property type="molecule type" value="Genomic_DNA"/>
</dbReference>
<feature type="domain" description="C-type lectin" evidence="1">
    <location>
        <begin position="1"/>
        <end position="90"/>
    </location>
</feature>
<gene>
    <name evidence="2" type="ORF">B4U80_12135</name>
</gene>
<evidence type="ECO:0000313" key="2">
    <source>
        <dbReference type="EMBL" id="RWS20188.1"/>
    </source>
</evidence>
<organism evidence="2 3">
    <name type="scientific">Leptotrombidium deliense</name>
    <dbReference type="NCBI Taxonomy" id="299467"/>
    <lineage>
        <taxon>Eukaryota</taxon>
        <taxon>Metazoa</taxon>
        <taxon>Ecdysozoa</taxon>
        <taxon>Arthropoda</taxon>
        <taxon>Chelicerata</taxon>
        <taxon>Arachnida</taxon>
        <taxon>Acari</taxon>
        <taxon>Acariformes</taxon>
        <taxon>Trombidiformes</taxon>
        <taxon>Prostigmata</taxon>
        <taxon>Anystina</taxon>
        <taxon>Parasitengona</taxon>
        <taxon>Trombiculoidea</taxon>
        <taxon>Trombiculidae</taxon>
        <taxon>Leptotrombidium</taxon>
    </lineage>
</organism>
<proteinExistence type="predicted"/>
<accession>A0A443RYF8</accession>
<dbReference type="Gene3D" id="3.10.100.10">
    <property type="entry name" value="Mannose-Binding Protein A, subunit A"/>
    <property type="match status" value="2"/>
</dbReference>
<dbReference type="AlphaFoldDB" id="A0A443RYF8"/>
<dbReference type="CDD" id="cd00037">
    <property type="entry name" value="CLECT"/>
    <property type="match status" value="2"/>
</dbReference>
<dbReference type="InterPro" id="IPR016187">
    <property type="entry name" value="CTDL_fold"/>
</dbReference>
<dbReference type="STRING" id="299467.A0A443RYF8"/>
<evidence type="ECO:0000259" key="1">
    <source>
        <dbReference type="PROSITE" id="PS50041"/>
    </source>
</evidence>
<dbReference type="VEuPathDB" id="VectorBase:LDEU011852"/>
<comment type="caution">
    <text evidence="2">The sequence shown here is derived from an EMBL/GenBank/DDBJ whole genome shotgun (WGS) entry which is preliminary data.</text>
</comment>
<protein>
    <submittedName>
        <fullName evidence="2">Macrophage mannose receptor 1-like protein</fullName>
    </submittedName>
</protein>
<keyword evidence="2" id="KW-0675">Receptor</keyword>
<feature type="non-terminal residue" evidence="2">
    <location>
        <position position="1"/>
    </location>
</feature>